<dbReference type="EMBL" id="KN653085">
    <property type="protein sequence ID" value="KHN27760.1"/>
    <property type="molecule type" value="Genomic_DNA"/>
</dbReference>
<name>A0A0B2R280_GLYSO</name>
<sequence length="131" mass="15325">MVNIWQEPWLRKQGHGYVETPMVEGLEDMTVADIVSHQNDSWNLDIINQILIPDDIIDVTHTLVPSLMADDKLKWAETNGVVYTVKRCCNLLTQSTLLHSFILNLCRCWMSQIKFEQLYHLELVEVWEKKV</sequence>
<dbReference type="AlphaFoldDB" id="A0A0B2R280"/>
<gene>
    <name evidence="1" type="ORF">glysoja_025565</name>
</gene>
<proteinExistence type="predicted"/>
<reference evidence="1" key="1">
    <citation type="submission" date="2014-07" db="EMBL/GenBank/DDBJ databases">
        <title>Identification of a novel salt tolerance gene in wild soybean by whole-genome sequencing.</title>
        <authorList>
            <person name="Lam H.-M."/>
            <person name="Qi X."/>
            <person name="Li M.-W."/>
            <person name="Liu X."/>
            <person name="Xie M."/>
            <person name="Ni M."/>
            <person name="Xu X."/>
        </authorList>
    </citation>
    <scope>NUCLEOTIDE SEQUENCE [LARGE SCALE GENOMIC DNA]</scope>
    <source>
        <tissue evidence="1">Root</tissue>
    </source>
</reference>
<organism evidence="1">
    <name type="scientific">Glycine soja</name>
    <name type="common">Wild soybean</name>
    <dbReference type="NCBI Taxonomy" id="3848"/>
    <lineage>
        <taxon>Eukaryota</taxon>
        <taxon>Viridiplantae</taxon>
        <taxon>Streptophyta</taxon>
        <taxon>Embryophyta</taxon>
        <taxon>Tracheophyta</taxon>
        <taxon>Spermatophyta</taxon>
        <taxon>Magnoliopsida</taxon>
        <taxon>eudicotyledons</taxon>
        <taxon>Gunneridae</taxon>
        <taxon>Pentapetalae</taxon>
        <taxon>rosids</taxon>
        <taxon>fabids</taxon>
        <taxon>Fabales</taxon>
        <taxon>Fabaceae</taxon>
        <taxon>Papilionoideae</taxon>
        <taxon>50 kb inversion clade</taxon>
        <taxon>NPAAA clade</taxon>
        <taxon>indigoferoid/millettioid clade</taxon>
        <taxon>Phaseoleae</taxon>
        <taxon>Glycine</taxon>
        <taxon>Glycine subgen. Soja</taxon>
    </lineage>
</organism>
<protein>
    <submittedName>
        <fullName evidence="1">Uncharacterized protein</fullName>
    </submittedName>
</protein>
<evidence type="ECO:0000313" key="1">
    <source>
        <dbReference type="EMBL" id="KHN27760.1"/>
    </source>
</evidence>
<accession>A0A0B2R280</accession>
<dbReference type="Proteomes" id="UP000053555">
    <property type="component" value="Unassembled WGS sequence"/>
</dbReference>